<dbReference type="RefSeq" id="WP_381166178.1">
    <property type="nucleotide sequence ID" value="NZ_JBHSFK010000001.1"/>
</dbReference>
<reference evidence="4" key="1">
    <citation type="journal article" date="2019" name="Int. J. Syst. Evol. Microbiol.">
        <title>The Global Catalogue of Microorganisms (GCM) 10K type strain sequencing project: providing services to taxonomists for standard genome sequencing and annotation.</title>
        <authorList>
            <consortium name="The Broad Institute Genomics Platform"/>
            <consortium name="The Broad Institute Genome Sequencing Center for Infectious Disease"/>
            <person name="Wu L."/>
            <person name="Ma J."/>
        </authorList>
    </citation>
    <scope>NUCLEOTIDE SEQUENCE [LARGE SCALE GENOMIC DNA]</scope>
    <source>
        <strain evidence="4">CGMCC 4.7177</strain>
    </source>
</reference>
<accession>A0ABV9AF60</accession>
<dbReference type="Proteomes" id="UP001595839">
    <property type="component" value="Unassembled WGS sequence"/>
</dbReference>
<evidence type="ECO:0000313" key="3">
    <source>
        <dbReference type="EMBL" id="MFC4498092.1"/>
    </source>
</evidence>
<gene>
    <name evidence="3" type="ORF">ACFPIH_00930</name>
</gene>
<feature type="compositionally biased region" description="Basic and acidic residues" evidence="1">
    <location>
        <begin position="79"/>
        <end position="90"/>
    </location>
</feature>
<protein>
    <submittedName>
        <fullName evidence="3">DUF1996 domain-containing protein</fullName>
    </submittedName>
</protein>
<name>A0ABV9AF60_9ACTN</name>
<feature type="domain" description="DUF1996" evidence="2">
    <location>
        <begin position="96"/>
        <end position="288"/>
    </location>
</feature>
<organism evidence="3 4">
    <name type="scientific">Streptomyces vulcanius</name>
    <dbReference type="NCBI Taxonomy" id="1441876"/>
    <lineage>
        <taxon>Bacteria</taxon>
        <taxon>Bacillati</taxon>
        <taxon>Actinomycetota</taxon>
        <taxon>Actinomycetes</taxon>
        <taxon>Kitasatosporales</taxon>
        <taxon>Streptomycetaceae</taxon>
        <taxon>Streptomyces</taxon>
    </lineage>
</organism>
<feature type="region of interest" description="Disordered" evidence="1">
    <location>
        <begin position="58"/>
        <end position="93"/>
    </location>
</feature>
<evidence type="ECO:0000256" key="1">
    <source>
        <dbReference type="SAM" id="MobiDB-lite"/>
    </source>
</evidence>
<feature type="compositionally biased region" description="Low complexity" evidence="1">
    <location>
        <begin position="65"/>
        <end position="74"/>
    </location>
</feature>
<dbReference type="PANTHER" id="PTHR43662:SF3">
    <property type="entry name" value="DOMAIN PROTEIN, PUTATIVE (AFU_ORTHOLOGUE AFUA_6G11970)-RELATED"/>
    <property type="match status" value="1"/>
</dbReference>
<evidence type="ECO:0000313" key="4">
    <source>
        <dbReference type="Proteomes" id="UP001595839"/>
    </source>
</evidence>
<sequence>MWTRRLRSRARLLSVFLPVTLGLSLVVALGLVGVGRTAPASQDRPDRPASREYVDIASVAPAPTPQAGPGASTGSYAEDCGRNTEGHRNADNVVFSPGVPGGAHHTHDYIGNRSTNAHSTNASLASAATTCEDGDHSAYYWPVVRRLDRAGADADAVGGGRDGNTGAIVTAASVRVEFRGNPAGPVVAMPRFLRLVTGDPVAHLNSLPQVHAQWGCSGHPERFTTRYTRCPAGSGVTRTFDFPSCWDGLNIDSADHRGHVVFPAAGGICPQNTFPVPQLRVTVGYDLPPGTPYAVDSFPEQVRDPKTDHALFVNVMTERQMAQVVGCLNEGRNCRGDR</sequence>
<keyword evidence="4" id="KW-1185">Reference proteome</keyword>
<dbReference type="EMBL" id="JBHSFK010000001">
    <property type="protein sequence ID" value="MFC4498092.1"/>
    <property type="molecule type" value="Genomic_DNA"/>
</dbReference>
<dbReference type="PANTHER" id="PTHR43662">
    <property type="match status" value="1"/>
</dbReference>
<dbReference type="Pfam" id="PF09362">
    <property type="entry name" value="DUF1996"/>
    <property type="match status" value="1"/>
</dbReference>
<evidence type="ECO:0000259" key="2">
    <source>
        <dbReference type="Pfam" id="PF09362"/>
    </source>
</evidence>
<proteinExistence type="predicted"/>
<dbReference type="InterPro" id="IPR018535">
    <property type="entry name" value="DUF1996"/>
</dbReference>
<comment type="caution">
    <text evidence="3">The sequence shown here is derived from an EMBL/GenBank/DDBJ whole genome shotgun (WGS) entry which is preliminary data.</text>
</comment>